<dbReference type="Proteomes" id="UP000807769">
    <property type="component" value="Unassembled WGS sequence"/>
</dbReference>
<accession>A0A9P7E4Q5</accession>
<dbReference type="GeneID" id="64634690"/>
<sequence>MNHHGQYINQAPSHVTSQNVAYPQSSHHLTNMSSNNQVINHSNVYNTFPGPDQVASVLQAAHHPLNHDLVDYHYHVGNAYYHAPHPEIFHKQPVPLPSSHSHDWMHGLFDVCEASDQFEGGLSVDSQPARNHHDFNCLCYHQTSSWHTLYTTSSRSNNPTPHNVEHSEVSYHSAAQSVLPPVPDAPGQPVALVVPPPIPTKLPLPAPTTLPPAPATVLLASSQFILILFGLEDLSKVKSAALF</sequence>
<dbReference type="EMBL" id="JABBWG010000030">
    <property type="protein sequence ID" value="KAG1811106.1"/>
    <property type="molecule type" value="Genomic_DNA"/>
</dbReference>
<protein>
    <submittedName>
        <fullName evidence="1">Uncharacterized protein</fullName>
    </submittedName>
</protein>
<organism evidence="1 2">
    <name type="scientific">Suillus subaureus</name>
    <dbReference type="NCBI Taxonomy" id="48587"/>
    <lineage>
        <taxon>Eukaryota</taxon>
        <taxon>Fungi</taxon>
        <taxon>Dikarya</taxon>
        <taxon>Basidiomycota</taxon>
        <taxon>Agaricomycotina</taxon>
        <taxon>Agaricomycetes</taxon>
        <taxon>Agaricomycetidae</taxon>
        <taxon>Boletales</taxon>
        <taxon>Suillineae</taxon>
        <taxon>Suillaceae</taxon>
        <taxon>Suillus</taxon>
    </lineage>
</organism>
<gene>
    <name evidence="1" type="ORF">BJ212DRAFT_1483783</name>
</gene>
<comment type="caution">
    <text evidence="1">The sequence shown here is derived from an EMBL/GenBank/DDBJ whole genome shotgun (WGS) entry which is preliminary data.</text>
</comment>
<name>A0A9P7E4Q5_9AGAM</name>
<evidence type="ECO:0000313" key="2">
    <source>
        <dbReference type="Proteomes" id="UP000807769"/>
    </source>
</evidence>
<dbReference type="OrthoDB" id="2687395at2759"/>
<proteinExistence type="predicted"/>
<dbReference type="RefSeq" id="XP_041189766.1">
    <property type="nucleotide sequence ID" value="XM_041340674.1"/>
</dbReference>
<dbReference type="AlphaFoldDB" id="A0A9P7E4Q5"/>
<evidence type="ECO:0000313" key="1">
    <source>
        <dbReference type="EMBL" id="KAG1811106.1"/>
    </source>
</evidence>
<keyword evidence="2" id="KW-1185">Reference proteome</keyword>
<reference evidence="1" key="1">
    <citation type="journal article" date="2020" name="New Phytol.">
        <title>Comparative genomics reveals dynamic genome evolution in host specialist ectomycorrhizal fungi.</title>
        <authorList>
            <person name="Lofgren L.A."/>
            <person name="Nguyen N.H."/>
            <person name="Vilgalys R."/>
            <person name="Ruytinx J."/>
            <person name="Liao H.L."/>
            <person name="Branco S."/>
            <person name="Kuo A."/>
            <person name="LaButti K."/>
            <person name="Lipzen A."/>
            <person name="Andreopoulos W."/>
            <person name="Pangilinan J."/>
            <person name="Riley R."/>
            <person name="Hundley H."/>
            <person name="Na H."/>
            <person name="Barry K."/>
            <person name="Grigoriev I.V."/>
            <person name="Stajich J.E."/>
            <person name="Kennedy P.G."/>
        </authorList>
    </citation>
    <scope>NUCLEOTIDE SEQUENCE</scope>
    <source>
        <strain evidence="1">MN1</strain>
    </source>
</reference>